<keyword evidence="2" id="KW-1185">Reference proteome</keyword>
<name>A0A8X6KXM1_TRICU</name>
<comment type="caution">
    <text evidence="1">The sequence shown here is derived from an EMBL/GenBank/DDBJ whole genome shotgun (WGS) entry which is preliminary data.</text>
</comment>
<dbReference type="AlphaFoldDB" id="A0A8X6KXM1"/>
<proteinExistence type="predicted"/>
<accession>A0A8X6KXM1</accession>
<evidence type="ECO:0000313" key="2">
    <source>
        <dbReference type="Proteomes" id="UP000887116"/>
    </source>
</evidence>
<protein>
    <submittedName>
        <fullName evidence="1">Uncharacterized protein</fullName>
    </submittedName>
</protein>
<dbReference type="Proteomes" id="UP000887116">
    <property type="component" value="Unassembled WGS sequence"/>
</dbReference>
<reference evidence="1" key="1">
    <citation type="submission" date="2020-07" db="EMBL/GenBank/DDBJ databases">
        <title>Multicomponent nature underlies the extraordinary mechanical properties of spider dragline silk.</title>
        <authorList>
            <person name="Kono N."/>
            <person name="Nakamura H."/>
            <person name="Mori M."/>
            <person name="Yoshida Y."/>
            <person name="Ohtoshi R."/>
            <person name="Malay A.D."/>
            <person name="Moran D.A.P."/>
            <person name="Tomita M."/>
            <person name="Numata K."/>
            <person name="Arakawa K."/>
        </authorList>
    </citation>
    <scope>NUCLEOTIDE SEQUENCE</scope>
</reference>
<dbReference type="EMBL" id="BMAO01013076">
    <property type="protein sequence ID" value="GFQ86103.1"/>
    <property type="molecule type" value="Genomic_DNA"/>
</dbReference>
<gene>
    <name evidence="1" type="ORF">TNCT_309851</name>
</gene>
<sequence>MRSKNSRAPLLIKRLRSDLPSFVKQFVCKKRGEYVVEDRRIRICSTGLFKTLCSIKIHFRISYQWAAVEVNYKRRRHGDTLQPFPKQLKEFSSCITYFDYKVV</sequence>
<evidence type="ECO:0000313" key="1">
    <source>
        <dbReference type="EMBL" id="GFQ86103.1"/>
    </source>
</evidence>
<organism evidence="1 2">
    <name type="scientific">Trichonephila clavata</name>
    <name type="common">Joro spider</name>
    <name type="synonym">Nephila clavata</name>
    <dbReference type="NCBI Taxonomy" id="2740835"/>
    <lineage>
        <taxon>Eukaryota</taxon>
        <taxon>Metazoa</taxon>
        <taxon>Ecdysozoa</taxon>
        <taxon>Arthropoda</taxon>
        <taxon>Chelicerata</taxon>
        <taxon>Arachnida</taxon>
        <taxon>Araneae</taxon>
        <taxon>Araneomorphae</taxon>
        <taxon>Entelegynae</taxon>
        <taxon>Araneoidea</taxon>
        <taxon>Nephilidae</taxon>
        <taxon>Trichonephila</taxon>
    </lineage>
</organism>